<evidence type="ECO:0000259" key="6">
    <source>
        <dbReference type="Pfam" id="PF02350"/>
    </source>
</evidence>
<evidence type="ECO:0000256" key="3">
    <source>
        <dbReference type="ARBA" id="ARBA00038209"/>
    </source>
</evidence>
<evidence type="ECO:0000313" key="8">
    <source>
        <dbReference type="Proteomes" id="UP000026941"/>
    </source>
</evidence>
<comment type="caution">
    <text evidence="7">The sequence shown here is derived from an EMBL/GenBank/DDBJ whole genome shotgun (WGS) entry which is preliminary data.</text>
</comment>
<dbReference type="Pfam" id="PF02350">
    <property type="entry name" value="Epimerase_2"/>
    <property type="match status" value="1"/>
</dbReference>
<dbReference type="PANTHER" id="PTHR43174:SF2">
    <property type="entry name" value="UDP-N-ACETYLGLUCOSAMINE 2-EPIMERASE"/>
    <property type="match status" value="1"/>
</dbReference>
<evidence type="ECO:0000256" key="2">
    <source>
        <dbReference type="ARBA" id="ARBA00036080"/>
    </source>
</evidence>
<dbReference type="EMBL" id="BAYX01000013">
    <property type="protein sequence ID" value="GAJ95778.1"/>
    <property type="molecule type" value="Genomic_DNA"/>
</dbReference>
<reference evidence="7 8" key="1">
    <citation type="submission" date="2014-05" db="EMBL/GenBank/DDBJ databases">
        <title>Whole genome shotgun sequence of Rhizobium rhizogenes NBRC 13257.</title>
        <authorList>
            <person name="Katano-Makiyama Y."/>
            <person name="Hosoyama A."/>
            <person name="Hashimoto M."/>
            <person name="Hosoyama Y."/>
            <person name="Noguchi M."/>
            <person name="Tsuchikane K."/>
            <person name="Kimura A."/>
            <person name="Ohji S."/>
            <person name="Ichikawa N."/>
            <person name="Yamazoe A."/>
            <person name="Fujita N."/>
        </authorList>
    </citation>
    <scope>NUCLEOTIDE SEQUENCE [LARGE SCALE GENOMIC DNA]</scope>
    <source>
        <strain evidence="7 8">NBRC 13257</strain>
    </source>
</reference>
<name>A0AA87Q5Z8_RHIRH</name>
<dbReference type="SUPFAM" id="SSF53756">
    <property type="entry name" value="UDP-Glycosyltransferase/glycogen phosphorylase"/>
    <property type="match status" value="1"/>
</dbReference>
<keyword evidence="1 5" id="KW-0413">Isomerase</keyword>
<dbReference type="PANTHER" id="PTHR43174">
    <property type="entry name" value="UDP-N-ACETYLGLUCOSAMINE 2-EPIMERASE"/>
    <property type="match status" value="1"/>
</dbReference>
<dbReference type="Gene3D" id="3.40.50.2000">
    <property type="entry name" value="Glycogen Phosphorylase B"/>
    <property type="match status" value="2"/>
</dbReference>
<proteinExistence type="inferred from homology"/>
<organism evidence="7 8">
    <name type="scientific">Rhizobium rhizogenes NBRC 13257</name>
    <dbReference type="NCBI Taxonomy" id="1220581"/>
    <lineage>
        <taxon>Bacteria</taxon>
        <taxon>Pseudomonadati</taxon>
        <taxon>Pseudomonadota</taxon>
        <taxon>Alphaproteobacteria</taxon>
        <taxon>Hyphomicrobiales</taxon>
        <taxon>Rhizobiaceae</taxon>
        <taxon>Rhizobium/Agrobacterium group</taxon>
        <taxon>Rhizobium</taxon>
    </lineage>
</organism>
<dbReference type="InterPro" id="IPR029767">
    <property type="entry name" value="WecB-like"/>
</dbReference>
<dbReference type="EC" id="5.1.3.14" evidence="4"/>
<gene>
    <name evidence="7" type="ORF">RRH01S_13_01390</name>
</gene>
<dbReference type="CDD" id="cd03786">
    <property type="entry name" value="GTB_UDP-GlcNAc_2-Epimerase"/>
    <property type="match status" value="1"/>
</dbReference>
<evidence type="ECO:0000256" key="5">
    <source>
        <dbReference type="RuleBase" id="RU003513"/>
    </source>
</evidence>
<dbReference type="InterPro" id="IPR003331">
    <property type="entry name" value="UDP_GlcNAc_Epimerase_2_dom"/>
</dbReference>
<dbReference type="Proteomes" id="UP000026941">
    <property type="component" value="Unassembled WGS sequence"/>
</dbReference>
<dbReference type="GO" id="GO:0008761">
    <property type="term" value="F:UDP-N-acetylglucosamine 2-epimerase activity"/>
    <property type="evidence" value="ECO:0007669"/>
    <property type="project" value="UniProtKB-EC"/>
</dbReference>
<dbReference type="RefSeq" id="WP_042475285.1">
    <property type="nucleotide sequence ID" value="NZ_BAYX01000013.1"/>
</dbReference>
<evidence type="ECO:0000256" key="4">
    <source>
        <dbReference type="ARBA" id="ARBA00038858"/>
    </source>
</evidence>
<accession>A0AA87Q5Z8</accession>
<comment type="catalytic activity">
    <reaction evidence="2">
        <text>UDP-N-acetyl-alpha-D-glucosamine = UDP-N-acetyl-alpha-D-mannosamine</text>
        <dbReference type="Rhea" id="RHEA:17213"/>
        <dbReference type="ChEBI" id="CHEBI:57705"/>
        <dbReference type="ChEBI" id="CHEBI:68623"/>
        <dbReference type="EC" id="5.1.3.14"/>
    </reaction>
</comment>
<evidence type="ECO:0000313" key="7">
    <source>
        <dbReference type="EMBL" id="GAJ95778.1"/>
    </source>
</evidence>
<evidence type="ECO:0000256" key="1">
    <source>
        <dbReference type="ARBA" id="ARBA00023235"/>
    </source>
</evidence>
<comment type="similarity">
    <text evidence="3 5">Belongs to the UDP-N-acetylglucosamine 2-epimerase family.</text>
</comment>
<dbReference type="NCBIfam" id="TIGR00236">
    <property type="entry name" value="wecB"/>
    <property type="match status" value="1"/>
</dbReference>
<protein>
    <recommendedName>
        <fullName evidence="4">UDP-N-acetylglucosamine 2-epimerase (non-hydrolyzing)</fullName>
        <ecNumber evidence="4">5.1.3.14</ecNumber>
    </recommendedName>
</protein>
<feature type="domain" description="UDP-N-acetylglucosamine 2-epimerase" evidence="6">
    <location>
        <begin position="34"/>
        <end position="372"/>
    </location>
</feature>
<dbReference type="AlphaFoldDB" id="A0AA87Q5Z8"/>
<sequence length="378" mass="41455">MAEIGVRHVMVIVGTRPEAVKMAPVIKALYARPEAFRCTVVSTGQHREMLRQTLTSFGLSVDVDLDIMQPDQTLASLTGAAIGACEKIFQAARPDVVLVQGDTTTVLSASLAAHYAQIPVGHVEAGLRTYERYNPFPEEMNRKLVTSLATLHFAPTARSARQLWKEGVPPSKVFVTGNTVVDALEELRGRVTTGDVSPAVRERVARSQGRFVLVTCHRRESFAHDLNVIVDAIAMLADRFPDRTFFFPVHLNPNVRALVMPRLNGIENVVLADPVPYADILFCLSSAELVLTDSGGLQEEAPSFGVPVIVLRRTTERPEGVRAGFSRLVPIERENIVSLASSWLRSHRKARLAGRPNPYGDGNAAARIVDILSKEPLR</sequence>